<organism evidence="2">
    <name type="scientific">Medicago truncatula</name>
    <name type="common">Barrel medic</name>
    <name type="synonym">Medicago tribuloides</name>
    <dbReference type="NCBI Taxonomy" id="3880"/>
    <lineage>
        <taxon>Eukaryota</taxon>
        <taxon>Viridiplantae</taxon>
        <taxon>Streptophyta</taxon>
        <taxon>Embryophyta</taxon>
        <taxon>Tracheophyta</taxon>
        <taxon>Spermatophyta</taxon>
        <taxon>Magnoliopsida</taxon>
        <taxon>eudicotyledons</taxon>
        <taxon>Gunneridae</taxon>
        <taxon>Pentapetalae</taxon>
        <taxon>rosids</taxon>
        <taxon>fabids</taxon>
        <taxon>Fabales</taxon>
        <taxon>Fabaceae</taxon>
        <taxon>Papilionoideae</taxon>
        <taxon>50 kb inversion clade</taxon>
        <taxon>NPAAA clade</taxon>
        <taxon>Hologalegina</taxon>
        <taxon>IRL clade</taxon>
        <taxon>Trifolieae</taxon>
        <taxon>Medicago</taxon>
    </lineage>
</organism>
<feature type="compositionally biased region" description="Basic and acidic residues" evidence="1">
    <location>
        <begin position="217"/>
        <end position="230"/>
    </location>
</feature>
<gene>
    <name evidence="2" type="ORF">MtrunA17_Chr6g0472181</name>
</gene>
<evidence type="ECO:0000313" key="2">
    <source>
        <dbReference type="EMBL" id="RHN51736.1"/>
    </source>
</evidence>
<comment type="caution">
    <text evidence="2">The sequence shown here is derived from an EMBL/GenBank/DDBJ whole genome shotgun (WGS) entry which is preliminary data.</text>
</comment>
<dbReference type="EMBL" id="PSQE01000006">
    <property type="protein sequence ID" value="RHN51736.1"/>
    <property type="molecule type" value="Genomic_DNA"/>
</dbReference>
<feature type="compositionally biased region" description="Polar residues" evidence="1">
    <location>
        <begin position="203"/>
        <end position="216"/>
    </location>
</feature>
<dbReference type="Proteomes" id="UP000265566">
    <property type="component" value="Chromosome 6"/>
</dbReference>
<feature type="compositionally biased region" description="Polar residues" evidence="1">
    <location>
        <begin position="231"/>
        <end position="242"/>
    </location>
</feature>
<protein>
    <submittedName>
        <fullName evidence="2">Uncharacterized protein</fullName>
    </submittedName>
</protein>
<feature type="region of interest" description="Disordered" evidence="1">
    <location>
        <begin position="185"/>
        <end position="251"/>
    </location>
</feature>
<reference evidence="2" key="1">
    <citation type="journal article" date="2018" name="Nat. Plants">
        <title>Whole-genome landscape of Medicago truncatula symbiotic genes.</title>
        <authorList>
            <person name="Pecrix Y."/>
            <person name="Gamas P."/>
            <person name="Carrere S."/>
        </authorList>
    </citation>
    <scope>NUCLEOTIDE SEQUENCE</scope>
    <source>
        <tissue evidence="2">Leaves</tissue>
    </source>
</reference>
<name>A0A396HEQ0_MEDTR</name>
<dbReference type="Gramene" id="rna36246">
    <property type="protein sequence ID" value="RHN51736.1"/>
    <property type="gene ID" value="gene36246"/>
</dbReference>
<feature type="compositionally biased region" description="Basic and acidic residues" evidence="1">
    <location>
        <begin position="185"/>
        <end position="198"/>
    </location>
</feature>
<proteinExistence type="predicted"/>
<accession>A0A396HEQ0</accession>
<sequence length="251" mass="28903">MKTGNGFLFDIQAKYSNELLRKMNQIKVENAKSSKESSHVNIIGGNIQKLDHHKQPLAIRNVIQTQHNKQDQLKRSLDNIVPAQQMKPIESDKGFVHRGIKRQLEVEASKKIVEPMKGFCENNNLKKLKSTVDYQLEGPTKSHSSKKFDEQYKEVRQENTLKRQGKSTFGNQLKGSTESYALKKFDEQNKEVRQDNTLKRQGKSTLGNQVQCSTESHASKKIDEQTKELRQNNTLMRQGKSTTETKFKDQR</sequence>
<dbReference type="AlphaFoldDB" id="A0A396HEQ0"/>
<evidence type="ECO:0000256" key="1">
    <source>
        <dbReference type="SAM" id="MobiDB-lite"/>
    </source>
</evidence>